<evidence type="ECO:0000256" key="1">
    <source>
        <dbReference type="ARBA" id="ARBA00004435"/>
    </source>
</evidence>
<keyword evidence="14" id="KW-0325">Glycoprotein</keyword>
<dbReference type="PROSITE" id="PS50835">
    <property type="entry name" value="IG_LIKE"/>
    <property type="match status" value="2"/>
</dbReference>
<dbReference type="GO" id="GO:0016323">
    <property type="term" value="C:basolateral plasma membrane"/>
    <property type="evidence" value="ECO:0007669"/>
    <property type="project" value="UniProtKB-SubCell"/>
</dbReference>
<keyword evidence="13 21" id="KW-0675">Receptor</keyword>
<dbReference type="InterPro" id="IPR003599">
    <property type="entry name" value="Ig_sub"/>
</dbReference>
<evidence type="ECO:0000256" key="16">
    <source>
        <dbReference type="ARBA" id="ARBA00023768"/>
    </source>
</evidence>
<feature type="compositionally biased region" description="Pro residues" evidence="17">
    <location>
        <begin position="353"/>
        <end position="374"/>
    </location>
</feature>
<evidence type="ECO:0000256" key="4">
    <source>
        <dbReference type="ARBA" id="ARBA00022475"/>
    </source>
</evidence>
<dbReference type="InterPro" id="IPR052307">
    <property type="entry name" value="EJ_Adhesion_Regulator"/>
</dbReference>
<keyword evidence="3" id="KW-0796">Tight junction</keyword>
<dbReference type="GO" id="GO:0005912">
    <property type="term" value="C:adherens junction"/>
    <property type="evidence" value="ECO:0007669"/>
    <property type="project" value="UniProtKB-SubCell"/>
</dbReference>
<evidence type="ECO:0000256" key="12">
    <source>
        <dbReference type="ARBA" id="ARBA00023157"/>
    </source>
</evidence>
<keyword evidence="4" id="KW-1003">Cell membrane</keyword>
<name>A0AA47P0Z4_MERPO</name>
<keyword evidence="9" id="KW-0965">Cell junction</keyword>
<evidence type="ECO:0000256" key="3">
    <source>
        <dbReference type="ARBA" id="ARBA00022427"/>
    </source>
</evidence>
<keyword evidence="10 18" id="KW-1133">Transmembrane helix</keyword>
<evidence type="ECO:0000256" key="7">
    <source>
        <dbReference type="ARBA" id="ARBA00022737"/>
    </source>
</evidence>
<evidence type="ECO:0000256" key="17">
    <source>
        <dbReference type="SAM" id="MobiDB-lite"/>
    </source>
</evidence>
<keyword evidence="12" id="KW-1015">Disulfide bond</keyword>
<feature type="transmembrane region" description="Helical" evidence="18">
    <location>
        <begin position="236"/>
        <end position="261"/>
    </location>
</feature>
<gene>
    <name evidence="21" type="primary">cxadr_0</name>
    <name evidence="21" type="ORF">N1851_017748</name>
</gene>
<feature type="domain" description="Ig-like" evidence="20">
    <location>
        <begin position="21"/>
        <end position="139"/>
    </location>
</feature>
<evidence type="ECO:0000256" key="2">
    <source>
        <dbReference type="ARBA" id="ARBA00004536"/>
    </source>
</evidence>
<dbReference type="GO" id="GO:0005923">
    <property type="term" value="C:bicellular tight junction"/>
    <property type="evidence" value="ECO:0007669"/>
    <property type="project" value="UniProtKB-SubCell"/>
</dbReference>
<evidence type="ECO:0000256" key="15">
    <source>
        <dbReference type="ARBA" id="ARBA00023319"/>
    </source>
</evidence>
<evidence type="ECO:0000256" key="13">
    <source>
        <dbReference type="ARBA" id="ARBA00023170"/>
    </source>
</evidence>
<dbReference type="Pfam" id="PF07686">
    <property type="entry name" value="V-set"/>
    <property type="match status" value="1"/>
</dbReference>
<feature type="region of interest" description="Disordered" evidence="17">
    <location>
        <begin position="281"/>
        <end position="447"/>
    </location>
</feature>
<feature type="compositionally biased region" description="Low complexity" evidence="17">
    <location>
        <begin position="317"/>
        <end position="333"/>
    </location>
</feature>
<keyword evidence="22" id="KW-1185">Reference proteome</keyword>
<dbReference type="Pfam" id="PF13927">
    <property type="entry name" value="Ig_3"/>
    <property type="match status" value="1"/>
</dbReference>
<feature type="compositionally biased region" description="Pro residues" evidence="17">
    <location>
        <begin position="384"/>
        <end position="427"/>
    </location>
</feature>
<comment type="subcellular location">
    <subcellularLocation>
        <location evidence="16">Basolateral cell membrane</location>
        <topology evidence="16">Single-pass type I membrane protein</topology>
    </subcellularLocation>
    <subcellularLocation>
        <location evidence="2">Cell junction</location>
        <location evidence="2">Adherens junction</location>
    </subcellularLocation>
    <subcellularLocation>
        <location evidence="1">Cell junction</location>
        <location evidence="1">Tight junction</location>
    </subcellularLocation>
</comment>
<evidence type="ECO:0000256" key="9">
    <source>
        <dbReference type="ARBA" id="ARBA00022949"/>
    </source>
</evidence>
<evidence type="ECO:0000256" key="14">
    <source>
        <dbReference type="ARBA" id="ARBA00023180"/>
    </source>
</evidence>
<proteinExistence type="predicted"/>
<feature type="domain" description="Ig-like" evidence="20">
    <location>
        <begin position="144"/>
        <end position="233"/>
    </location>
</feature>
<keyword evidence="11 18" id="KW-0472">Membrane</keyword>
<feature type="chain" id="PRO_5041318559" evidence="19">
    <location>
        <begin position="23"/>
        <end position="447"/>
    </location>
</feature>
<evidence type="ECO:0000256" key="8">
    <source>
        <dbReference type="ARBA" id="ARBA00022889"/>
    </source>
</evidence>
<evidence type="ECO:0000256" key="11">
    <source>
        <dbReference type="ARBA" id="ARBA00023136"/>
    </source>
</evidence>
<dbReference type="PANTHER" id="PTHR44468:SF3">
    <property type="entry name" value="COXSACKIEVIRUS AND ADENOVIRUS RECEPTOR"/>
    <property type="match status" value="1"/>
</dbReference>
<dbReference type="PANTHER" id="PTHR44468">
    <property type="entry name" value="COXSACKIEVIRUS AND ADENOVIRUS RECEPTOR-RELATED"/>
    <property type="match status" value="1"/>
</dbReference>
<dbReference type="InterPro" id="IPR036179">
    <property type="entry name" value="Ig-like_dom_sf"/>
</dbReference>
<keyword evidence="5 18" id="KW-0812">Transmembrane</keyword>
<dbReference type="InterPro" id="IPR013783">
    <property type="entry name" value="Ig-like_fold"/>
</dbReference>
<dbReference type="Gene3D" id="2.60.40.10">
    <property type="entry name" value="Immunoglobulins"/>
    <property type="match status" value="2"/>
</dbReference>
<feature type="compositionally biased region" description="Polar residues" evidence="17">
    <location>
        <begin position="292"/>
        <end position="313"/>
    </location>
</feature>
<dbReference type="GO" id="GO:0034109">
    <property type="term" value="P:homotypic cell-cell adhesion"/>
    <property type="evidence" value="ECO:0007669"/>
    <property type="project" value="TreeGrafter"/>
</dbReference>
<accession>A0AA47P0Z4</accession>
<dbReference type="InterPro" id="IPR007110">
    <property type="entry name" value="Ig-like_dom"/>
</dbReference>
<evidence type="ECO:0000259" key="20">
    <source>
        <dbReference type="PROSITE" id="PS50835"/>
    </source>
</evidence>
<evidence type="ECO:0000313" key="21">
    <source>
        <dbReference type="EMBL" id="KAK0143928.1"/>
    </source>
</evidence>
<feature type="compositionally biased region" description="Pro residues" evidence="17">
    <location>
        <begin position="334"/>
        <end position="343"/>
    </location>
</feature>
<keyword evidence="6 19" id="KW-0732">Signal</keyword>
<protein>
    <submittedName>
        <fullName evidence="21">Coxsackievirus and adenovirus receptor</fullName>
    </submittedName>
</protein>
<evidence type="ECO:0000256" key="18">
    <source>
        <dbReference type="SAM" id="Phobius"/>
    </source>
</evidence>
<evidence type="ECO:0000256" key="6">
    <source>
        <dbReference type="ARBA" id="ARBA00022729"/>
    </source>
</evidence>
<sequence>MEPNVFCCAVVLFAVMAGMASSLEITSKGPGSIVVASGHTVKLECHFTLAPEDFAPLDIEWSLLAPDNQNEEKVVILYYGDRAYEDYPFMKGRVQFNMADPKNGDASINVTGLRLSDTGTYRCKVKKAPGICSRKILLTVMVKPSRPRCYAEGPTEQGKDVVLRCVCEEGTIPLRYTWEKISDSKLLPASAVLDAVGGTMNVRNALTSVSGTYRCKATNRVGNEECILHVNITPPAGIIAGTIIAVLLILIIIAIILFCCCRARQRKKYDKEICNEIREDASPPRRRVRTARSFTSEGNHRSSLGSVIPSNLHRQPRPAARPATPHGPASHTPLAPPATPPGPASHTPWTCQPHPPWPGQPHPPWPRQPHPPGPASHTPWTRQPHPPWPRQPHPPGPRQPHPPWPRQPHPPWPLQPHPPWPRPSCPPRPRHPGWPGLNLSRMGGIPV</sequence>
<dbReference type="SMART" id="SM00406">
    <property type="entry name" value="IGv"/>
    <property type="match status" value="1"/>
</dbReference>
<dbReference type="EMBL" id="JAOPHQ010003186">
    <property type="protein sequence ID" value="KAK0143928.1"/>
    <property type="molecule type" value="Genomic_DNA"/>
</dbReference>
<dbReference type="SMART" id="SM00409">
    <property type="entry name" value="IG"/>
    <property type="match status" value="2"/>
</dbReference>
<keyword evidence="7" id="KW-0677">Repeat</keyword>
<dbReference type="InterPro" id="IPR003598">
    <property type="entry name" value="Ig_sub2"/>
</dbReference>
<dbReference type="Proteomes" id="UP001174136">
    <property type="component" value="Unassembled WGS sequence"/>
</dbReference>
<comment type="caution">
    <text evidence="21">The sequence shown here is derived from an EMBL/GenBank/DDBJ whole genome shotgun (WGS) entry which is preliminary data.</text>
</comment>
<dbReference type="SMART" id="SM00408">
    <property type="entry name" value="IGc2"/>
    <property type="match status" value="2"/>
</dbReference>
<evidence type="ECO:0000256" key="10">
    <source>
        <dbReference type="ARBA" id="ARBA00022989"/>
    </source>
</evidence>
<dbReference type="FunFam" id="2.60.40.10:FF:000095">
    <property type="entry name" value="immunoglobulin superfamily member 11 isoform X1"/>
    <property type="match status" value="1"/>
</dbReference>
<keyword evidence="8" id="KW-0130">Cell adhesion</keyword>
<dbReference type="GO" id="GO:0014704">
    <property type="term" value="C:intercalated disc"/>
    <property type="evidence" value="ECO:0007669"/>
    <property type="project" value="TreeGrafter"/>
</dbReference>
<dbReference type="AlphaFoldDB" id="A0AA47P0Z4"/>
<evidence type="ECO:0000256" key="5">
    <source>
        <dbReference type="ARBA" id="ARBA00022692"/>
    </source>
</evidence>
<dbReference type="SUPFAM" id="SSF48726">
    <property type="entry name" value="Immunoglobulin"/>
    <property type="match status" value="2"/>
</dbReference>
<organism evidence="21 22">
    <name type="scientific">Merluccius polli</name>
    <name type="common">Benguela hake</name>
    <name type="synonym">Merluccius cadenati</name>
    <dbReference type="NCBI Taxonomy" id="89951"/>
    <lineage>
        <taxon>Eukaryota</taxon>
        <taxon>Metazoa</taxon>
        <taxon>Chordata</taxon>
        <taxon>Craniata</taxon>
        <taxon>Vertebrata</taxon>
        <taxon>Euteleostomi</taxon>
        <taxon>Actinopterygii</taxon>
        <taxon>Neopterygii</taxon>
        <taxon>Teleostei</taxon>
        <taxon>Neoteleostei</taxon>
        <taxon>Acanthomorphata</taxon>
        <taxon>Zeiogadaria</taxon>
        <taxon>Gadariae</taxon>
        <taxon>Gadiformes</taxon>
        <taxon>Gadoidei</taxon>
        <taxon>Merlucciidae</taxon>
        <taxon>Merluccius</taxon>
    </lineage>
</organism>
<evidence type="ECO:0000256" key="19">
    <source>
        <dbReference type="SAM" id="SignalP"/>
    </source>
</evidence>
<feature type="signal peptide" evidence="19">
    <location>
        <begin position="1"/>
        <end position="22"/>
    </location>
</feature>
<evidence type="ECO:0000313" key="22">
    <source>
        <dbReference type="Proteomes" id="UP001174136"/>
    </source>
</evidence>
<dbReference type="InterPro" id="IPR013106">
    <property type="entry name" value="Ig_V-set"/>
</dbReference>
<keyword evidence="15" id="KW-0393">Immunoglobulin domain</keyword>
<dbReference type="GO" id="GO:0050839">
    <property type="term" value="F:cell adhesion molecule binding"/>
    <property type="evidence" value="ECO:0007669"/>
    <property type="project" value="TreeGrafter"/>
</dbReference>
<reference evidence="21" key="1">
    <citation type="journal article" date="2023" name="Front. Mar. Sci.">
        <title>A new Merluccius polli reference genome to investigate the effects of global change in West African waters.</title>
        <authorList>
            <person name="Mateo J.L."/>
            <person name="Blanco-Fernandez C."/>
            <person name="Garcia-Vazquez E."/>
            <person name="Machado-Schiaffino G."/>
        </authorList>
    </citation>
    <scope>NUCLEOTIDE SEQUENCE</scope>
    <source>
        <strain evidence="21">C29</strain>
        <tissue evidence="21">Fin</tissue>
    </source>
</reference>